<evidence type="ECO:0008006" key="7">
    <source>
        <dbReference type="Google" id="ProtNLM"/>
    </source>
</evidence>
<feature type="region of interest" description="Disordered" evidence="4">
    <location>
        <begin position="796"/>
        <end position="842"/>
    </location>
</feature>
<dbReference type="OrthoDB" id="29013at2759"/>
<dbReference type="Proteomes" id="UP000748025">
    <property type="component" value="Unassembled WGS sequence"/>
</dbReference>
<evidence type="ECO:0000256" key="2">
    <source>
        <dbReference type="ARBA" id="ARBA00038251"/>
    </source>
</evidence>
<protein>
    <recommendedName>
        <fullName evidence="7">Cargo-transport protein ypp1</fullName>
    </recommendedName>
</protein>
<keyword evidence="3" id="KW-0802">TPR repeat</keyword>
<name>A0A9P7SXC3_9HYPO</name>
<dbReference type="SUPFAM" id="SSF48452">
    <property type="entry name" value="TPR-like"/>
    <property type="match status" value="2"/>
</dbReference>
<sequence>MNPKAINYIEKLNGARCEGNWDAVPELVRKVRKHAPERTCLTLAAETECAISQITAAGQRPSAAQTAEDLEVSSRFPNLSSAIGQENHYHEDRYQARVCMGWLYWVVGEYSQALATLPASLEAEGISPNCAETISEWTNLCALKSSYLQANCLMRTDQRKEALLALRSATPSLEGIWCGHGVRKQLRYWSELFLTEFCMLSSQAVENDELNLDDPDSLAGFRAWARYWDIMGAPITGGVGFKGSVPRRRIWAEYYETLSRILETDMSYTPGHVQFIPSDLPARAQLRMEIKHCEAAYRALILNETTFPRADEDRLEVEDFVNRVMANWTILCGRGWREQDLGPGGRAAVSRTVLETLYSAATRTYHSTCLLRSLFCVHLAVAEFDLAFKAFDSYLDIVKKGKAREEKTGHREVSLDDDGTVLETMVQAIMALCRYGREAAGEKARQLGSELEDWLSKLPQTKTAENGTSLNSRDEAVSGTRPFVSPHIIALAWQAIGLSHAHWSRITHEAGSRTEIQSKAIRCLRKSLAAEFGRSKDIRSYFSLALLLAERRELTAAIELVRSALLCNKGQEESYSLYHGPYWQERTLIPVWHLLALLLSARQDYSMAARACEGALEQFKDASVLFGKNEASFRSDHLKENAAANGGTSGAPTRGLVDDMDDSEKESILEVKMTQLALVELVEGPDVAVNASSELLSLYSRMFGALSVQPVASSSPPPLTIPKTSGTVRSIRGTIFGHKADRQPAETRQASNSVSTVGERSGLSLRPATSDSSMTAAAAAATATAPSIQVTEANVNASGRAHSRHGSSSQERRRNSLKKRNRSGSHQRPATSAGLGSHQGTVLVEETTFAPTTDADQPDLFKGLNKIAHARVPSVGRTKPVSSLNSIISATSKSSDVTDFMMDVTHASPNVLPLVQCSKEKEKAQRLSLLIKIWLTIAGFYRRAGMLDDSKAAVLEAQTLLSGIESESWRELSAAGATKGAGWAERRSVDDLWGDVWSELGLLELAKGNPYSAKSDFETALTHSPDHPVAITELANILLDVYSEKLLPLPIVPALESADNSDRAGLTWPRKAVQEVFAETLPSSPLGLGVSPPLQQKDAADDDNNDDVASAGAASSTYDQLPAPYKATKLPLVDRLSARERAFTLLSGLTRLGTGWDNSDAWFALARAHEESGQAEKAKEVLWWCVELEEAKGVREWRSLGNGGYII</sequence>
<dbReference type="PANTHER" id="PTHR23083:SF464">
    <property type="entry name" value="TETRATRICOPEPTIDE REPEAT DOMAIN 7, ISOFORM A"/>
    <property type="match status" value="1"/>
</dbReference>
<dbReference type="InterPro" id="IPR019734">
    <property type="entry name" value="TPR_rpt"/>
</dbReference>
<dbReference type="InterPro" id="IPR011990">
    <property type="entry name" value="TPR-like_helical_dom_sf"/>
</dbReference>
<evidence type="ECO:0000313" key="6">
    <source>
        <dbReference type="Proteomes" id="UP000748025"/>
    </source>
</evidence>
<accession>A0A9P7SXC3</accession>
<reference evidence="5" key="1">
    <citation type="journal article" date="2020" name="bioRxiv">
        <title>Whole genome comparisons of ergot fungi reveals the divergence and evolution of species within the genus Claviceps are the result of varying mechanisms driving genome evolution and host range expansion.</title>
        <authorList>
            <person name="Wyka S.A."/>
            <person name="Mondo S.J."/>
            <person name="Liu M."/>
            <person name="Dettman J."/>
            <person name="Nalam V."/>
            <person name="Broders K.D."/>
        </authorList>
    </citation>
    <scope>NUCLEOTIDE SEQUENCE</scope>
    <source>
        <strain evidence="5">CCC 602</strain>
    </source>
</reference>
<feature type="compositionally biased region" description="Basic residues" evidence="4">
    <location>
        <begin position="815"/>
        <end position="825"/>
    </location>
</feature>
<evidence type="ECO:0000313" key="5">
    <source>
        <dbReference type="EMBL" id="KAG6011360.1"/>
    </source>
</evidence>
<dbReference type="SMART" id="SM00028">
    <property type="entry name" value="TPR"/>
    <property type="match status" value="6"/>
</dbReference>
<dbReference type="EMBL" id="SRPW01000894">
    <property type="protein sequence ID" value="KAG6011360.1"/>
    <property type="molecule type" value="Genomic_DNA"/>
</dbReference>
<dbReference type="PANTHER" id="PTHR23083">
    <property type="entry name" value="TETRATRICOPEPTIDE REPEAT PROTEIN, TPR"/>
    <property type="match status" value="1"/>
</dbReference>
<dbReference type="Gene3D" id="1.25.40.10">
    <property type="entry name" value="Tetratricopeptide repeat domain"/>
    <property type="match status" value="2"/>
</dbReference>
<dbReference type="InterPro" id="IPR051722">
    <property type="entry name" value="Endocytosis_PI4K-reg_protein"/>
</dbReference>
<dbReference type="AlphaFoldDB" id="A0A9P7SXC3"/>
<feature type="repeat" description="TPR" evidence="3">
    <location>
        <begin position="994"/>
        <end position="1027"/>
    </location>
</feature>
<comment type="function">
    <text evidence="1">Involved in endocytosis.</text>
</comment>
<dbReference type="PROSITE" id="PS50005">
    <property type="entry name" value="TPR"/>
    <property type="match status" value="1"/>
</dbReference>
<keyword evidence="6" id="KW-1185">Reference proteome</keyword>
<gene>
    <name evidence="5" type="ORF">E4U43_008362</name>
</gene>
<feature type="region of interest" description="Disordered" evidence="4">
    <location>
        <begin position="1087"/>
        <end position="1115"/>
    </location>
</feature>
<feature type="compositionally biased region" description="Polar residues" evidence="4">
    <location>
        <begin position="746"/>
        <end position="758"/>
    </location>
</feature>
<evidence type="ECO:0000256" key="4">
    <source>
        <dbReference type="SAM" id="MobiDB-lite"/>
    </source>
</evidence>
<organism evidence="5 6">
    <name type="scientific">Claviceps pusilla</name>
    <dbReference type="NCBI Taxonomy" id="123648"/>
    <lineage>
        <taxon>Eukaryota</taxon>
        <taxon>Fungi</taxon>
        <taxon>Dikarya</taxon>
        <taxon>Ascomycota</taxon>
        <taxon>Pezizomycotina</taxon>
        <taxon>Sordariomycetes</taxon>
        <taxon>Hypocreomycetidae</taxon>
        <taxon>Hypocreales</taxon>
        <taxon>Clavicipitaceae</taxon>
        <taxon>Claviceps</taxon>
    </lineage>
</organism>
<feature type="region of interest" description="Disordered" evidence="4">
    <location>
        <begin position="735"/>
        <end position="770"/>
    </location>
</feature>
<comment type="similarity">
    <text evidence="2">Belongs to the YPP1 family.</text>
</comment>
<evidence type="ECO:0000256" key="1">
    <source>
        <dbReference type="ARBA" id="ARBA00002550"/>
    </source>
</evidence>
<comment type="caution">
    <text evidence="5">The sequence shown here is derived from an EMBL/GenBank/DDBJ whole genome shotgun (WGS) entry which is preliminary data.</text>
</comment>
<proteinExistence type="inferred from homology"/>
<evidence type="ECO:0000256" key="3">
    <source>
        <dbReference type="PROSITE-ProRule" id="PRU00339"/>
    </source>
</evidence>